<organism evidence="2 3">
    <name type="scientific">Enterobacter hormaechei</name>
    <dbReference type="NCBI Taxonomy" id="158836"/>
    <lineage>
        <taxon>Bacteria</taxon>
        <taxon>Pseudomonadati</taxon>
        <taxon>Pseudomonadota</taxon>
        <taxon>Gammaproteobacteria</taxon>
        <taxon>Enterobacterales</taxon>
        <taxon>Enterobacteriaceae</taxon>
        <taxon>Enterobacter</taxon>
        <taxon>Enterobacter cloacae complex</taxon>
    </lineage>
</organism>
<feature type="region of interest" description="Disordered" evidence="1">
    <location>
        <begin position="1"/>
        <end position="52"/>
    </location>
</feature>
<evidence type="ECO:0000313" key="2">
    <source>
        <dbReference type="EMBL" id="KAB2508924.1"/>
    </source>
</evidence>
<proteinExistence type="predicted"/>
<dbReference type="NCBIfam" id="TIGR02794">
    <property type="entry name" value="tolA_full"/>
    <property type="match status" value="1"/>
</dbReference>
<feature type="compositionally biased region" description="Low complexity" evidence="1">
    <location>
        <begin position="1"/>
        <end position="11"/>
    </location>
</feature>
<gene>
    <name evidence="2" type="primary">tolA</name>
    <name evidence="2" type="ORF">F9C29_20090</name>
</gene>
<dbReference type="Pfam" id="PF06519">
    <property type="entry name" value="TolA"/>
    <property type="match status" value="1"/>
</dbReference>
<comment type="caution">
    <text evidence="2">The sequence shown here is derived from an EMBL/GenBank/DDBJ whole genome shotgun (WGS) entry which is preliminary data.</text>
</comment>
<accession>A0A6L3XXZ5</accession>
<evidence type="ECO:0000256" key="1">
    <source>
        <dbReference type="SAM" id="MobiDB-lite"/>
    </source>
</evidence>
<dbReference type="SUPFAM" id="SSF74653">
    <property type="entry name" value="TolA/TonB C-terminal domain"/>
    <property type="match status" value="1"/>
</dbReference>
<sequence length="138" mass="13970">AEKAAAEAATADDIIGDLSSGKNAPKTGGGAKGSNAAPAGSGNTKNNGASGAEINDYKNQIAAAISSRLNDKSLYTGKTCRLHIKLHTDGTVLSVESEGGDDALCQAALVAVNQAKLPKPPSQAVYEVFKDASLNFKP</sequence>
<dbReference type="Gene3D" id="3.30.1150.10">
    <property type="match status" value="1"/>
</dbReference>
<dbReference type="AlphaFoldDB" id="A0A6L3XXZ5"/>
<dbReference type="Proteomes" id="UP000476281">
    <property type="component" value="Unassembled WGS sequence"/>
</dbReference>
<protein>
    <submittedName>
        <fullName evidence="2">Cell envelope integrity protein TolA</fullName>
    </submittedName>
</protein>
<dbReference type="GO" id="GO:0016020">
    <property type="term" value="C:membrane"/>
    <property type="evidence" value="ECO:0007669"/>
    <property type="project" value="InterPro"/>
</dbReference>
<dbReference type="GO" id="GO:0019534">
    <property type="term" value="F:toxin transmembrane transporter activity"/>
    <property type="evidence" value="ECO:0007669"/>
    <property type="project" value="InterPro"/>
</dbReference>
<reference evidence="2 3" key="1">
    <citation type="submission" date="2019-09" db="EMBL/GenBank/DDBJ databases">
        <title>Reversal of blaTEM antimicrobial resistance by CRISPR-Cas9 in clinical E. coli and other Enterobacteriaceae strains.</title>
        <authorList>
            <person name="Tagliaferri T."/>
            <person name="Guimaraes N."/>
            <person name="Pereira M."/>
            <person name="Felicori L."/>
            <person name="Horz H.-P."/>
            <person name="Santos S."/>
            <person name="Mendes T."/>
        </authorList>
    </citation>
    <scope>NUCLEOTIDE SEQUENCE [LARGE SCALE GENOMIC DNA]</scope>
    <source>
        <strain evidence="2 3">E2_blaTEM_MG</strain>
    </source>
</reference>
<dbReference type="InterPro" id="IPR014161">
    <property type="entry name" value="Tol-Pal_TolA"/>
</dbReference>
<name>A0A6L3XXZ5_9ENTR</name>
<evidence type="ECO:0000313" key="3">
    <source>
        <dbReference type="Proteomes" id="UP000476281"/>
    </source>
</evidence>
<feature type="non-terminal residue" evidence="2">
    <location>
        <position position="1"/>
    </location>
</feature>
<dbReference type="EMBL" id="WBSZ01000845">
    <property type="protein sequence ID" value="KAB2508924.1"/>
    <property type="molecule type" value="Genomic_DNA"/>
</dbReference>
<dbReference type="GO" id="GO:0043213">
    <property type="term" value="P:bacteriocin transport"/>
    <property type="evidence" value="ECO:0007669"/>
    <property type="project" value="InterPro"/>
</dbReference>